<gene>
    <name evidence="3" type="ORF">FH610_000045</name>
</gene>
<evidence type="ECO:0000313" key="3">
    <source>
        <dbReference type="EMBL" id="KAB8187613.1"/>
    </source>
</evidence>
<feature type="compositionally biased region" description="Basic residues" evidence="1">
    <location>
        <begin position="152"/>
        <end position="162"/>
    </location>
</feature>
<evidence type="ECO:0000256" key="1">
    <source>
        <dbReference type="SAM" id="MobiDB-lite"/>
    </source>
</evidence>
<name>A0A5N6C5L3_9ACTN</name>
<evidence type="ECO:0000313" key="4">
    <source>
        <dbReference type="Proteomes" id="UP000313066"/>
    </source>
</evidence>
<protein>
    <recommendedName>
        <fullName evidence="2">Transposase IS701-like DDE domain-containing protein</fullName>
    </recommendedName>
</protein>
<feature type="region of interest" description="Disordered" evidence="1">
    <location>
        <begin position="133"/>
        <end position="174"/>
    </location>
</feature>
<dbReference type="Proteomes" id="UP000313066">
    <property type="component" value="Unassembled WGS sequence"/>
</dbReference>
<proteinExistence type="predicted"/>
<feature type="domain" description="Transposase IS701-like DDE" evidence="2">
    <location>
        <begin position="24"/>
        <end position="105"/>
    </location>
</feature>
<reference evidence="3 4" key="1">
    <citation type="submission" date="2019-10" db="EMBL/GenBank/DDBJ databases">
        <title>Nonomuraea sp. nov., isolated from Phyllanthus amarus.</title>
        <authorList>
            <person name="Klykleung N."/>
            <person name="Tanasupawat S."/>
        </authorList>
    </citation>
    <scope>NUCLEOTIDE SEQUENCE [LARGE SCALE GENOMIC DNA]</scope>
    <source>
        <strain evidence="3 4">CR1-09</strain>
    </source>
</reference>
<dbReference type="EMBL" id="VDMA02000001">
    <property type="protein sequence ID" value="KAB8187613.1"/>
    <property type="molecule type" value="Genomic_DNA"/>
</dbReference>
<accession>A0A5N6C5L3</accession>
<dbReference type="InterPro" id="IPR038721">
    <property type="entry name" value="IS701-like_DDE_dom"/>
</dbReference>
<organism evidence="3 4">
    <name type="scientific">Microbispora catharanthi</name>
    <dbReference type="NCBI Taxonomy" id="1712871"/>
    <lineage>
        <taxon>Bacteria</taxon>
        <taxon>Bacillati</taxon>
        <taxon>Actinomycetota</taxon>
        <taxon>Actinomycetes</taxon>
        <taxon>Streptosporangiales</taxon>
        <taxon>Streptosporangiaceae</taxon>
        <taxon>Microbispora</taxon>
    </lineage>
</organism>
<sequence>MADSVDPDHWIVTLNELMTRIAHRFSHMESRRAANAYLRGLLSDVERKNCWNLAEHAGLSGPQAMQCLLRSARWPTVRDDVRGYVSEHLGGDGVLIADETGCAPRGAEGSCGRRSPPPVIAVTGCSWRQAEPRVGGEAGSSLDNVGTDRNHQTVRARKRRWKGCKEAEPVVDAP</sequence>
<dbReference type="Pfam" id="PF13546">
    <property type="entry name" value="DDE_5"/>
    <property type="match status" value="1"/>
</dbReference>
<comment type="caution">
    <text evidence="3">The sequence shown here is derived from an EMBL/GenBank/DDBJ whole genome shotgun (WGS) entry which is preliminary data.</text>
</comment>
<keyword evidence="4" id="KW-1185">Reference proteome</keyword>
<evidence type="ECO:0000259" key="2">
    <source>
        <dbReference type="Pfam" id="PF13546"/>
    </source>
</evidence>
<dbReference type="AlphaFoldDB" id="A0A5N6C5L3"/>